<dbReference type="GO" id="GO:0003735">
    <property type="term" value="F:structural constituent of ribosome"/>
    <property type="evidence" value="ECO:0007669"/>
    <property type="project" value="InterPro"/>
</dbReference>
<keyword evidence="4 5" id="KW-0699">rRNA-binding</keyword>
<dbReference type="InterPro" id="IPR028909">
    <property type="entry name" value="bL21-like"/>
</dbReference>
<comment type="caution">
    <text evidence="6">The sequence shown here is derived from an EMBL/GenBank/DDBJ whole genome shotgun (WGS) entry which is preliminary data.</text>
</comment>
<proteinExistence type="inferred from homology"/>
<keyword evidence="2 4" id="KW-0689">Ribosomal protein</keyword>
<name>A0A1F5ESC5_9BACT</name>
<evidence type="ECO:0000256" key="1">
    <source>
        <dbReference type="ARBA" id="ARBA00008563"/>
    </source>
</evidence>
<gene>
    <name evidence="4" type="primary">rplU</name>
    <name evidence="6" type="ORF">A3I18_01395</name>
</gene>
<protein>
    <recommendedName>
        <fullName evidence="4">Large ribosomal subunit protein bL21</fullName>
    </recommendedName>
</protein>
<dbReference type="AlphaFoldDB" id="A0A1F5ESC5"/>
<dbReference type="SUPFAM" id="SSF141091">
    <property type="entry name" value="L21p-like"/>
    <property type="match status" value="1"/>
</dbReference>
<dbReference type="NCBIfam" id="TIGR00061">
    <property type="entry name" value="L21"/>
    <property type="match status" value="1"/>
</dbReference>
<dbReference type="EMBL" id="MFAD01000019">
    <property type="protein sequence ID" value="OGD70313.1"/>
    <property type="molecule type" value="Genomic_DNA"/>
</dbReference>
<dbReference type="GO" id="GO:0005840">
    <property type="term" value="C:ribosome"/>
    <property type="evidence" value="ECO:0007669"/>
    <property type="project" value="UniProtKB-KW"/>
</dbReference>
<dbReference type="GO" id="GO:1990904">
    <property type="term" value="C:ribonucleoprotein complex"/>
    <property type="evidence" value="ECO:0007669"/>
    <property type="project" value="UniProtKB-KW"/>
</dbReference>
<sequence>MKFAVIETGGKQYKVSEGDVVKIEKLSDYKEGGKVTFDKVLLIDDGKTTEVGSPYIKGAKISAVFESEGRNKKIHIIKFKSKSNYKKKIGHRQPFNKIKVEKM</sequence>
<evidence type="ECO:0000256" key="2">
    <source>
        <dbReference type="ARBA" id="ARBA00022980"/>
    </source>
</evidence>
<dbReference type="InterPro" id="IPR001787">
    <property type="entry name" value="Ribosomal_bL21"/>
</dbReference>
<comment type="similarity">
    <text evidence="1 4 5">Belongs to the bacterial ribosomal protein bL21 family.</text>
</comment>
<evidence type="ECO:0000256" key="4">
    <source>
        <dbReference type="HAMAP-Rule" id="MF_01363"/>
    </source>
</evidence>
<reference evidence="6 7" key="1">
    <citation type="journal article" date="2016" name="Nat. Commun.">
        <title>Thousands of microbial genomes shed light on interconnected biogeochemical processes in an aquifer system.</title>
        <authorList>
            <person name="Anantharaman K."/>
            <person name="Brown C.T."/>
            <person name="Hug L.A."/>
            <person name="Sharon I."/>
            <person name="Castelle C.J."/>
            <person name="Probst A.J."/>
            <person name="Thomas B.C."/>
            <person name="Singh A."/>
            <person name="Wilkins M.J."/>
            <person name="Karaoz U."/>
            <person name="Brodie E.L."/>
            <person name="Williams K.H."/>
            <person name="Hubbard S.S."/>
            <person name="Banfield J.F."/>
        </authorList>
    </citation>
    <scope>NUCLEOTIDE SEQUENCE [LARGE SCALE GENOMIC DNA]</scope>
</reference>
<organism evidence="6 7">
    <name type="scientific">Candidatus Campbellbacteria bacterium RIFCSPLOWO2_02_FULL_35_11</name>
    <dbReference type="NCBI Taxonomy" id="1797581"/>
    <lineage>
        <taxon>Bacteria</taxon>
        <taxon>Candidatus Campbelliibacteriota</taxon>
    </lineage>
</organism>
<accession>A0A1F5ESC5</accession>
<comment type="function">
    <text evidence="4 5">This protein binds to 23S rRNA in the presence of protein L20.</text>
</comment>
<dbReference type="InterPro" id="IPR036164">
    <property type="entry name" value="bL21-like_sf"/>
</dbReference>
<dbReference type="Proteomes" id="UP000186545">
    <property type="component" value="Unassembled WGS sequence"/>
</dbReference>
<evidence type="ECO:0000313" key="6">
    <source>
        <dbReference type="EMBL" id="OGD70313.1"/>
    </source>
</evidence>
<keyword evidence="3 4" id="KW-0687">Ribonucleoprotein</keyword>
<keyword evidence="4 5" id="KW-0694">RNA-binding</keyword>
<evidence type="ECO:0000256" key="5">
    <source>
        <dbReference type="RuleBase" id="RU000562"/>
    </source>
</evidence>
<evidence type="ECO:0000313" key="7">
    <source>
        <dbReference type="Proteomes" id="UP000186545"/>
    </source>
</evidence>
<dbReference type="Pfam" id="PF00829">
    <property type="entry name" value="Ribosomal_L21p"/>
    <property type="match status" value="1"/>
</dbReference>
<dbReference type="GO" id="GO:0019843">
    <property type="term" value="F:rRNA binding"/>
    <property type="evidence" value="ECO:0007669"/>
    <property type="project" value="UniProtKB-UniRule"/>
</dbReference>
<dbReference type="PANTHER" id="PTHR21349">
    <property type="entry name" value="50S RIBOSOMAL PROTEIN L21"/>
    <property type="match status" value="1"/>
</dbReference>
<dbReference type="GO" id="GO:0005737">
    <property type="term" value="C:cytoplasm"/>
    <property type="evidence" value="ECO:0007669"/>
    <property type="project" value="UniProtKB-ARBA"/>
</dbReference>
<comment type="subunit">
    <text evidence="4">Part of the 50S ribosomal subunit. Contacts protein L20.</text>
</comment>
<evidence type="ECO:0000256" key="3">
    <source>
        <dbReference type="ARBA" id="ARBA00023274"/>
    </source>
</evidence>
<dbReference type="PANTHER" id="PTHR21349:SF0">
    <property type="entry name" value="LARGE RIBOSOMAL SUBUNIT PROTEIN BL21M"/>
    <property type="match status" value="1"/>
</dbReference>
<dbReference type="HAMAP" id="MF_01363">
    <property type="entry name" value="Ribosomal_bL21"/>
    <property type="match status" value="1"/>
</dbReference>
<dbReference type="GO" id="GO:0006412">
    <property type="term" value="P:translation"/>
    <property type="evidence" value="ECO:0007669"/>
    <property type="project" value="UniProtKB-UniRule"/>
</dbReference>